<evidence type="ECO:0000313" key="1">
    <source>
        <dbReference type="EMBL" id="TFK68444.1"/>
    </source>
</evidence>
<sequence>MSCPDCTTGGLLAGEPKGQTSILNAYFSPAPLADQDQASDNAILLLTDAFGLSVKNGKVLGDMLAERLKCDVWVPDIFEGRPLMEASSLKMPERAGEKLTWKDWAYFILGMVPRIPILYSNRPSVVSVRISKFIEEIKKDKGYKKLGVVGFCFGGSMAVHLGGSGLVDSVVICHPGRFSLDEVKAIKVPAAWVCAEDDLFFAEAKRLQCEAIFAERTGKPDYVDYEFTVYEGTTHGFAARPNLTYPEIKEAHEKAFDQTVNWFLKTVVN</sequence>
<protein>
    <submittedName>
        <fullName evidence="1">Alpha/beta-hydrolase</fullName>
    </submittedName>
</protein>
<gene>
    <name evidence="1" type="ORF">BDN72DRAFT_898150</name>
</gene>
<reference evidence="1 2" key="1">
    <citation type="journal article" date="2019" name="Nat. Ecol. Evol.">
        <title>Megaphylogeny resolves global patterns of mushroom evolution.</title>
        <authorList>
            <person name="Varga T."/>
            <person name="Krizsan K."/>
            <person name="Foldi C."/>
            <person name="Dima B."/>
            <person name="Sanchez-Garcia M."/>
            <person name="Sanchez-Ramirez S."/>
            <person name="Szollosi G.J."/>
            <person name="Szarkandi J.G."/>
            <person name="Papp V."/>
            <person name="Albert L."/>
            <person name="Andreopoulos W."/>
            <person name="Angelini C."/>
            <person name="Antonin V."/>
            <person name="Barry K.W."/>
            <person name="Bougher N.L."/>
            <person name="Buchanan P."/>
            <person name="Buyck B."/>
            <person name="Bense V."/>
            <person name="Catcheside P."/>
            <person name="Chovatia M."/>
            <person name="Cooper J."/>
            <person name="Damon W."/>
            <person name="Desjardin D."/>
            <person name="Finy P."/>
            <person name="Geml J."/>
            <person name="Haridas S."/>
            <person name="Hughes K."/>
            <person name="Justo A."/>
            <person name="Karasinski D."/>
            <person name="Kautmanova I."/>
            <person name="Kiss B."/>
            <person name="Kocsube S."/>
            <person name="Kotiranta H."/>
            <person name="LaButti K.M."/>
            <person name="Lechner B.E."/>
            <person name="Liimatainen K."/>
            <person name="Lipzen A."/>
            <person name="Lukacs Z."/>
            <person name="Mihaltcheva S."/>
            <person name="Morgado L.N."/>
            <person name="Niskanen T."/>
            <person name="Noordeloos M.E."/>
            <person name="Ohm R.A."/>
            <person name="Ortiz-Santana B."/>
            <person name="Ovrebo C."/>
            <person name="Racz N."/>
            <person name="Riley R."/>
            <person name="Savchenko A."/>
            <person name="Shiryaev A."/>
            <person name="Soop K."/>
            <person name="Spirin V."/>
            <person name="Szebenyi C."/>
            <person name="Tomsovsky M."/>
            <person name="Tulloss R.E."/>
            <person name="Uehling J."/>
            <person name="Grigoriev I.V."/>
            <person name="Vagvolgyi C."/>
            <person name="Papp T."/>
            <person name="Martin F.M."/>
            <person name="Miettinen O."/>
            <person name="Hibbett D.S."/>
            <person name="Nagy L.G."/>
        </authorList>
    </citation>
    <scope>NUCLEOTIDE SEQUENCE [LARGE SCALE GENOMIC DNA]</scope>
    <source>
        <strain evidence="1 2">NL-1719</strain>
    </source>
</reference>
<organism evidence="1 2">
    <name type="scientific">Pluteus cervinus</name>
    <dbReference type="NCBI Taxonomy" id="181527"/>
    <lineage>
        <taxon>Eukaryota</taxon>
        <taxon>Fungi</taxon>
        <taxon>Dikarya</taxon>
        <taxon>Basidiomycota</taxon>
        <taxon>Agaricomycotina</taxon>
        <taxon>Agaricomycetes</taxon>
        <taxon>Agaricomycetidae</taxon>
        <taxon>Agaricales</taxon>
        <taxon>Pluteineae</taxon>
        <taxon>Pluteaceae</taxon>
        <taxon>Pluteus</taxon>
    </lineage>
</organism>
<name>A0ACD3ASZ5_9AGAR</name>
<proteinExistence type="predicted"/>
<dbReference type="EMBL" id="ML208352">
    <property type="protein sequence ID" value="TFK68444.1"/>
    <property type="molecule type" value="Genomic_DNA"/>
</dbReference>
<keyword evidence="2" id="KW-1185">Reference proteome</keyword>
<dbReference type="Proteomes" id="UP000308600">
    <property type="component" value="Unassembled WGS sequence"/>
</dbReference>
<accession>A0ACD3ASZ5</accession>
<evidence type="ECO:0000313" key="2">
    <source>
        <dbReference type="Proteomes" id="UP000308600"/>
    </source>
</evidence>